<evidence type="ECO:0000259" key="2">
    <source>
        <dbReference type="PROSITE" id="PS50112"/>
    </source>
</evidence>
<dbReference type="RefSeq" id="WP_108949692.1">
    <property type="nucleotide sequence ID" value="NZ_CP022187.1"/>
</dbReference>
<dbReference type="PROSITE" id="PS50112">
    <property type="entry name" value="PAS"/>
    <property type="match status" value="2"/>
</dbReference>
<sequence>MKPASLNEISAACSLLDRDEGLLRVFIDALPDLVFFKDEEGRYLGCNRAFEAYVNKAEAEIIGRTDGDLFAAELAASYQELDRRVRESGVALRQEERIVYPDGREVLLDTLKTPFFGAQGFSGLMGVIRDITSLKQAEAALRASQASLERAQAVARTGSWQISLVERQLIWSAETYRIFGLPVGTPVSYESFLNAVHPEDRLRVDAAWRAARAGAGLDVQHRVIVDGCVRWVHERAELQYDDEGRLVAGLGTAQDITEQKHAEGKLKQAAAVFENTAEAVLITDVDQRIVAVNRAFTVITGFTEEEAIGQRPTMLSSGRQSARFYREMWREVSVTGHWQGEIWNRRKNGEIFPELLTLSVVRDEEGFITHFVGVFSDISRMKHAEAQLQHLAHYDALTDLPNRVLLNLRLEHSAERVRRGGKIMAALFMDIDRFKNVNDSLGHPVGDELLVEIARRLNGRMRAEDTLARLGGDEFVILLDRIDRVDDVASFALEMIELMNQPFQLRSGEEVFVGASIGISIYPDDNDDYQQLIRNADAALYEAKAAGRNVYRFYTEALTIAAQERLALETALRRALERNELVLHYQPVVAVASGYTTGVEALVRWRHPADGLVSPLRFIPMAEETGLIVPLGIWVLEEACRQGRAWLDGGRVMPIAVNISSRQFADGALVDTVRRVLDRSGFPASMLTLELTESAIMHKPDQAVRVLEELKAIGVKFSIDDFGTGYSSLAYLKRFPVDALKIDRSFVADIVDDENDRMIVSTVVAMARQLQLSVIAEGVETAEQLAFLTRLGCSACQGYLFGHPLEAGELDFG</sequence>
<dbReference type="NCBIfam" id="TIGR00254">
    <property type="entry name" value="GGDEF"/>
    <property type="match status" value="1"/>
</dbReference>
<dbReference type="SMART" id="SM00052">
    <property type="entry name" value="EAL"/>
    <property type="match status" value="1"/>
</dbReference>
<comment type="catalytic activity">
    <reaction evidence="1">
        <text>3',3'-c-di-GMP + H2O = 5'-phosphoguanylyl(3'-&gt;5')guanosine + H(+)</text>
        <dbReference type="Rhea" id="RHEA:24902"/>
        <dbReference type="ChEBI" id="CHEBI:15377"/>
        <dbReference type="ChEBI" id="CHEBI:15378"/>
        <dbReference type="ChEBI" id="CHEBI:58754"/>
        <dbReference type="ChEBI" id="CHEBI:58805"/>
        <dbReference type="EC" id="3.1.4.52"/>
    </reaction>
    <physiologicalReaction direction="left-to-right" evidence="1">
        <dbReference type="Rhea" id="RHEA:24903"/>
    </physiologicalReaction>
</comment>
<dbReference type="InterPro" id="IPR000160">
    <property type="entry name" value="GGDEF_dom"/>
</dbReference>
<dbReference type="PROSITE" id="PS50887">
    <property type="entry name" value="GGDEF"/>
    <property type="match status" value="1"/>
</dbReference>
<dbReference type="InterPro" id="IPR029787">
    <property type="entry name" value="Nucleotide_cyclase"/>
</dbReference>
<dbReference type="InterPro" id="IPR052155">
    <property type="entry name" value="Biofilm_reg_signaling"/>
</dbReference>
<evidence type="ECO:0000256" key="1">
    <source>
        <dbReference type="ARBA" id="ARBA00051114"/>
    </source>
</evidence>
<name>A0A2U8GQL5_9RHOO</name>
<keyword evidence="7" id="KW-1185">Reference proteome</keyword>
<feature type="domain" description="PAS" evidence="2">
    <location>
        <begin position="19"/>
        <end position="89"/>
    </location>
</feature>
<evidence type="ECO:0000259" key="5">
    <source>
        <dbReference type="PROSITE" id="PS50887"/>
    </source>
</evidence>
<feature type="domain" description="EAL" evidence="4">
    <location>
        <begin position="565"/>
        <end position="813"/>
    </location>
</feature>
<dbReference type="Pfam" id="PF00563">
    <property type="entry name" value="EAL"/>
    <property type="match status" value="1"/>
</dbReference>
<dbReference type="PANTHER" id="PTHR44757:SF2">
    <property type="entry name" value="BIOFILM ARCHITECTURE MAINTENANCE PROTEIN MBAA"/>
    <property type="match status" value="1"/>
</dbReference>
<dbReference type="FunFam" id="3.30.70.270:FF:000001">
    <property type="entry name" value="Diguanylate cyclase domain protein"/>
    <property type="match status" value="1"/>
</dbReference>
<dbReference type="Pfam" id="PF00990">
    <property type="entry name" value="GGDEF"/>
    <property type="match status" value="1"/>
</dbReference>
<dbReference type="InterPro" id="IPR035919">
    <property type="entry name" value="EAL_sf"/>
</dbReference>
<dbReference type="KEGG" id="acom:CEW83_12805"/>
<dbReference type="InterPro" id="IPR000014">
    <property type="entry name" value="PAS"/>
</dbReference>
<dbReference type="Pfam" id="PF08447">
    <property type="entry name" value="PAS_3"/>
    <property type="match status" value="1"/>
</dbReference>
<dbReference type="GO" id="GO:0071732">
    <property type="term" value="P:cellular response to nitric oxide"/>
    <property type="evidence" value="ECO:0007669"/>
    <property type="project" value="UniProtKB-ARBA"/>
</dbReference>
<dbReference type="CDD" id="cd01949">
    <property type="entry name" value="GGDEF"/>
    <property type="match status" value="1"/>
</dbReference>
<dbReference type="InterPro" id="IPR001610">
    <property type="entry name" value="PAC"/>
</dbReference>
<dbReference type="SMART" id="SM00091">
    <property type="entry name" value="PAS"/>
    <property type="match status" value="3"/>
</dbReference>
<dbReference type="CDD" id="cd01948">
    <property type="entry name" value="EAL"/>
    <property type="match status" value="1"/>
</dbReference>
<proteinExistence type="predicted"/>
<dbReference type="InterPro" id="IPR001633">
    <property type="entry name" value="EAL_dom"/>
</dbReference>
<protein>
    <submittedName>
        <fullName evidence="6">GGDEF domain-containing protein</fullName>
    </submittedName>
</protein>
<dbReference type="Gene3D" id="3.20.20.450">
    <property type="entry name" value="EAL domain"/>
    <property type="match status" value="1"/>
</dbReference>
<evidence type="ECO:0000313" key="7">
    <source>
        <dbReference type="Proteomes" id="UP000244930"/>
    </source>
</evidence>
<dbReference type="Gene3D" id="2.10.70.100">
    <property type="match status" value="1"/>
</dbReference>
<dbReference type="InterPro" id="IPR035965">
    <property type="entry name" value="PAS-like_dom_sf"/>
</dbReference>
<gene>
    <name evidence="6" type="ORF">CEW83_12805</name>
</gene>
<evidence type="ECO:0000259" key="4">
    <source>
        <dbReference type="PROSITE" id="PS50883"/>
    </source>
</evidence>
<dbReference type="Pfam" id="PF08448">
    <property type="entry name" value="PAS_4"/>
    <property type="match status" value="1"/>
</dbReference>
<dbReference type="Proteomes" id="UP000244930">
    <property type="component" value="Chromosome"/>
</dbReference>
<dbReference type="PROSITE" id="PS50113">
    <property type="entry name" value="PAC"/>
    <property type="match status" value="3"/>
</dbReference>
<dbReference type="PIRSF" id="PIRSF005925">
    <property type="entry name" value="Dos"/>
    <property type="match status" value="1"/>
</dbReference>
<dbReference type="CDD" id="cd00130">
    <property type="entry name" value="PAS"/>
    <property type="match status" value="2"/>
</dbReference>
<feature type="domain" description="PAS" evidence="2">
    <location>
        <begin position="265"/>
        <end position="310"/>
    </location>
</feature>
<dbReference type="SUPFAM" id="SSF55785">
    <property type="entry name" value="PYP-like sensor domain (PAS domain)"/>
    <property type="match status" value="3"/>
</dbReference>
<dbReference type="InterPro" id="IPR012226">
    <property type="entry name" value="Diguanyl_cyclase/Pdiesterase"/>
</dbReference>
<dbReference type="SUPFAM" id="SSF55073">
    <property type="entry name" value="Nucleotide cyclase"/>
    <property type="match status" value="1"/>
</dbReference>
<dbReference type="PROSITE" id="PS50883">
    <property type="entry name" value="EAL"/>
    <property type="match status" value="1"/>
</dbReference>
<dbReference type="Gene3D" id="3.30.70.270">
    <property type="match status" value="1"/>
</dbReference>
<dbReference type="Gene3D" id="3.30.450.20">
    <property type="entry name" value="PAS domain"/>
    <property type="match status" value="3"/>
</dbReference>
<dbReference type="SMART" id="SM00086">
    <property type="entry name" value="PAC"/>
    <property type="match status" value="3"/>
</dbReference>
<dbReference type="GO" id="GO:0071111">
    <property type="term" value="F:cyclic-guanylate-specific phosphodiesterase activity"/>
    <property type="evidence" value="ECO:0007669"/>
    <property type="project" value="UniProtKB-EC"/>
</dbReference>
<dbReference type="FunFam" id="3.20.20.450:FF:000001">
    <property type="entry name" value="Cyclic di-GMP phosphodiesterase yahA"/>
    <property type="match status" value="1"/>
</dbReference>
<organism evidence="6 7">
    <name type="scientific">Parazoarcus communis</name>
    <dbReference type="NCBI Taxonomy" id="41977"/>
    <lineage>
        <taxon>Bacteria</taxon>
        <taxon>Pseudomonadati</taxon>
        <taxon>Pseudomonadota</taxon>
        <taxon>Betaproteobacteria</taxon>
        <taxon>Rhodocyclales</taxon>
        <taxon>Zoogloeaceae</taxon>
        <taxon>Parazoarcus</taxon>
    </lineage>
</organism>
<dbReference type="InterPro" id="IPR043128">
    <property type="entry name" value="Rev_trsase/Diguanyl_cyclase"/>
</dbReference>
<feature type="domain" description="PAC" evidence="3">
    <location>
        <begin position="215"/>
        <end position="268"/>
    </location>
</feature>
<feature type="domain" description="GGDEF" evidence="5">
    <location>
        <begin position="422"/>
        <end position="556"/>
    </location>
</feature>
<feature type="domain" description="PAC" evidence="3">
    <location>
        <begin position="338"/>
        <end position="390"/>
    </location>
</feature>
<feature type="domain" description="PAC" evidence="3">
    <location>
        <begin position="92"/>
        <end position="143"/>
    </location>
</feature>
<dbReference type="SUPFAM" id="SSF141868">
    <property type="entry name" value="EAL domain-like"/>
    <property type="match status" value="1"/>
</dbReference>
<dbReference type="SMART" id="SM00267">
    <property type="entry name" value="GGDEF"/>
    <property type="match status" value="1"/>
</dbReference>
<dbReference type="InterPro" id="IPR000700">
    <property type="entry name" value="PAS-assoc_C"/>
</dbReference>
<dbReference type="NCBIfam" id="TIGR00229">
    <property type="entry name" value="sensory_box"/>
    <property type="match status" value="2"/>
</dbReference>
<dbReference type="InterPro" id="IPR013655">
    <property type="entry name" value="PAS_fold_3"/>
</dbReference>
<accession>A0A2U8GQL5</accession>
<evidence type="ECO:0000259" key="3">
    <source>
        <dbReference type="PROSITE" id="PS50113"/>
    </source>
</evidence>
<dbReference type="PANTHER" id="PTHR44757">
    <property type="entry name" value="DIGUANYLATE CYCLASE DGCP"/>
    <property type="match status" value="1"/>
</dbReference>
<dbReference type="EMBL" id="CP022187">
    <property type="protein sequence ID" value="AWI75989.1"/>
    <property type="molecule type" value="Genomic_DNA"/>
</dbReference>
<dbReference type="InterPro" id="IPR013656">
    <property type="entry name" value="PAS_4"/>
</dbReference>
<dbReference type="Pfam" id="PF13426">
    <property type="entry name" value="PAS_9"/>
    <property type="match status" value="1"/>
</dbReference>
<dbReference type="AlphaFoldDB" id="A0A2U8GQL5"/>
<reference evidence="6 7" key="1">
    <citation type="submission" date="2017-06" db="EMBL/GenBank/DDBJ databases">
        <title>Azoarcus.</title>
        <authorList>
            <person name="Woo J.-H."/>
            <person name="Kim H.-S."/>
        </authorList>
    </citation>
    <scope>NUCLEOTIDE SEQUENCE [LARGE SCALE GENOMIC DNA]</scope>
    <source>
        <strain evidence="6 7">TSPY31</strain>
    </source>
</reference>
<evidence type="ECO:0000313" key="6">
    <source>
        <dbReference type="EMBL" id="AWI75989.1"/>
    </source>
</evidence>